<dbReference type="RefSeq" id="WP_132084511.1">
    <property type="nucleotide sequence ID" value="NZ_SLUK01000005.1"/>
</dbReference>
<evidence type="ECO:0000256" key="2">
    <source>
        <dbReference type="SAM" id="SignalP"/>
    </source>
</evidence>
<reference evidence="3 4" key="1">
    <citation type="submission" date="2019-03" db="EMBL/GenBank/DDBJ databases">
        <title>Genomic Encyclopedia of Type Strains, Phase IV (KMG-IV): sequencing the most valuable type-strain genomes for metagenomic binning, comparative biology and taxonomic classification.</title>
        <authorList>
            <person name="Goeker M."/>
        </authorList>
    </citation>
    <scope>NUCLEOTIDE SEQUENCE [LARGE SCALE GENOMIC DNA]</scope>
    <source>
        <strain evidence="3 4">DSM 100433</strain>
    </source>
</reference>
<proteinExistence type="predicted"/>
<organism evidence="3 4">
    <name type="scientific">Harryflintia acetispora</name>
    <dbReference type="NCBI Taxonomy" id="1849041"/>
    <lineage>
        <taxon>Bacteria</taxon>
        <taxon>Bacillati</taxon>
        <taxon>Bacillota</taxon>
        <taxon>Clostridia</taxon>
        <taxon>Eubacteriales</taxon>
        <taxon>Oscillospiraceae</taxon>
        <taxon>Harryflintia</taxon>
    </lineage>
</organism>
<feature type="transmembrane region" description="Helical" evidence="1">
    <location>
        <begin position="186"/>
        <end position="211"/>
    </location>
</feature>
<keyword evidence="1" id="KW-1133">Transmembrane helix</keyword>
<dbReference type="Proteomes" id="UP000294682">
    <property type="component" value="Unassembled WGS sequence"/>
</dbReference>
<keyword evidence="1" id="KW-0812">Transmembrane</keyword>
<feature type="transmembrane region" description="Helical" evidence="1">
    <location>
        <begin position="126"/>
        <end position="154"/>
    </location>
</feature>
<keyword evidence="2" id="KW-0732">Signal</keyword>
<evidence type="ECO:0000256" key="1">
    <source>
        <dbReference type="SAM" id="Phobius"/>
    </source>
</evidence>
<gene>
    <name evidence="3" type="ORF">EDD78_105172</name>
</gene>
<dbReference type="AlphaFoldDB" id="A0A9X8UJQ8"/>
<keyword evidence="4" id="KW-1185">Reference proteome</keyword>
<keyword evidence="1" id="KW-0472">Membrane</keyword>
<feature type="transmembrane region" description="Helical" evidence="1">
    <location>
        <begin position="235"/>
        <end position="259"/>
    </location>
</feature>
<feature type="transmembrane region" description="Helical" evidence="1">
    <location>
        <begin position="358"/>
        <end position="378"/>
    </location>
</feature>
<protein>
    <submittedName>
        <fullName evidence="3">Stage III sporulation protein AE</fullName>
    </submittedName>
</protein>
<name>A0A9X8UJQ8_9FIRM</name>
<comment type="caution">
    <text evidence="3">The sequence shown here is derived from an EMBL/GenBank/DDBJ whole genome shotgun (WGS) entry which is preliminary data.</text>
</comment>
<accession>A0A9X8UJQ8</accession>
<evidence type="ECO:0000313" key="4">
    <source>
        <dbReference type="Proteomes" id="UP000294682"/>
    </source>
</evidence>
<feature type="signal peptide" evidence="2">
    <location>
        <begin position="1"/>
        <end position="23"/>
    </location>
</feature>
<dbReference type="Pfam" id="PF09546">
    <property type="entry name" value="Spore_III_AE"/>
    <property type="match status" value="1"/>
</dbReference>
<sequence length="382" mass="39618">MKRLFFLAAALLLLWGLPLPARAAPLSDEVQGQLEQQLQSLGAQELANELPGEARDILEELDLGEIDLGALLSLSPGDFVRVVKAQVKNTVQKPLATLGMIAGVVVLCALVDTLKSGLSKGTLSPVFSTVSVLCVITVIAKPIGGCIVGAAEAIRGCANFMLSFIPVFCSIVTVGGAPVTATSYNLLLFFACQLISSFASSVLVPFMGIYMGLCVAGSVGEDIGVLPLAKGVRSFVTWSLTLTMTAYVGLLSMQTLVSVGADNAMLKTGKFLVGSFVPIVGGAISEALSAAQGALHLLKSAVGAFGMVAGAAAFLPILVRVLLWYFTVKVAAFLAQTLSLKKLGSLLGACSDCLGTMLALLFSFLLLILVSIILLLSFSATI</sequence>
<feature type="transmembrane region" description="Helical" evidence="1">
    <location>
        <begin position="297"/>
        <end position="315"/>
    </location>
</feature>
<dbReference type="InterPro" id="IPR014194">
    <property type="entry name" value="Spore_III_AE"/>
</dbReference>
<feature type="transmembrane region" description="Helical" evidence="1">
    <location>
        <begin position="271"/>
        <end position="291"/>
    </location>
</feature>
<feature type="transmembrane region" description="Helical" evidence="1">
    <location>
        <begin position="95"/>
        <end position="114"/>
    </location>
</feature>
<feature type="transmembrane region" description="Helical" evidence="1">
    <location>
        <begin position="160"/>
        <end position="179"/>
    </location>
</feature>
<evidence type="ECO:0000313" key="3">
    <source>
        <dbReference type="EMBL" id="TCL43539.1"/>
    </source>
</evidence>
<feature type="chain" id="PRO_5040777365" evidence="2">
    <location>
        <begin position="24"/>
        <end position="382"/>
    </location>
</feature>
<dbReference type="EMBL" id="SLUK01000005">
    <property type="protein sequence ID" value="TCL43539.1"/>
    <property type="molecule type" value="Genomic_DNA"/>
</dbReference>